<name>A0A699H6Z2_TANCI</name>
<gene>
    <name evidence="1" type="ORF">Tci_341199</name>
</gene>
<dbReference type="PANTHER" id="PTHR31973:SF190">
    <property type="entry name" value="MULE TRANSPOSASE DOMAIN-CONTAINING PROTEIN"/>
    <property type="match status" value="1"/>
</dbReference>
<dbReference type="AlphaFoldDB" id="A0A699H6Z2"/>
<reference evidence="1" key="1">
    <citation type="journal article" date="2019" name="Sci. Rep.">
        <title>Draft genome of Tanacetum cinerariifolium, the natural source of mosquito coil.</title>
        <authorList>
            <person name="Yamashiro T."/>
            <person name="Shiraishi A."/>
            <person name="Satake H."/>
            <person name="Nakayama K."/>
        </authorList>
    </citation>
    <scope>NUCLEOTIDE SEQUENCE</scope>
</reference>
<dbReference type="PANTHER" id="PTHR31973">
    <property type="entry name" value="POLYPROTEIN, PUTATIVE-RELATED"/>
    <property type="match status" value="1"/>
</dbReference>
<dbReference type="EMBL" id="BKCJ010123930">
    <property type="protein sequence ID" value="GEX69224.1"/>
    <property type="molecule type" value="Genomic_DNA"/>
</dbReference>
<accession>A0A699H6Z2</accession>
<protein>
    <recommendedName>
        <fullName evidence="2">MULE transposase domain-containing protein</fullName>
    </recommendedName>
</protein>
<sequence length="792" mass="91517">NRESARDVYSRNRIIAIKKLTIIEWHNYKHLEWIIVRRDDDKLYTFKKGDYNRLRLQDIKDMLLFLVQGKLTNLNIEERLALGVSLRMFTRRIVIQRRVEDLQLGVERYKKKLNLTKPDTYRSDLKRKTPCTTFSNHIGFIYQNQDKKNILMRMDELHKFSDGTLNDVRSALDDTLKRIRMKVLRIFLVILSEDQSDTQVITLKIEILLEPTSNKLMVGDLCDSMRIKLVTTRKKQWYRGRLYVSGHQDIFDMVGIDLFTVVALNMMVVKLGYTSESEPLFYYYLRPLTSQDEGLYALAYEEDARCLATLFRSFKLIDVYIEHGVMDLDCYIRPTRFRGIIEYISDESGSIATNRTKKILLLTWHESSELTKEPVNLALCHNVIQVYILSFEEIELDGKAGFADVTRSSVESSGLSNDESFRVDDLDLNLNEPVNLNVSQIETQSELHIFKEPDVDRTQEPIVAYVSTQKPIVAEVSTQEDESALNDGRFFYDNEGIDTAYETKYDVQSSEDADDVIEGEDVDVINPYGFNSNPGNDDETNDYKRRMLAELSREMKVKAVQDQLQYESKVQISMSKDFRAKAKAKREIRVKKNTDPSSPTREFQRIYICLGKVKLGFRACRGDMLSIDSAFMKGPFPGQVLADVGLYSNNGIYPLAYALVEAESKSSWCWFLQCLSDDIDGQYGQAYKDLLWRAASATSVKEFEKYRAKFDLMLNNISEVYNGKIVGGRDKPMITLLEYIREYCRKRILNVQSVIEKYSGPLTPTSARIMESIKKEAHLTKVQWNGANIVVL</sequence>
<evidence type="ECO:0000313" key="1">
    <source>
        <dbReference type="EMBL" id="GEX69224.1"/>
    </source>
</evidence>
<organism evidence="1">
    <name type="scientific">Tanacetum cinerariifolium</name>
    <name type="common">Dalmatian daisy</name>
    <name type="synonym">Chrysanthemum cinerariifolium</name>
    <dbReference type="NCBI Taxonomy" id="118510"/>
    <lineage>
        <taxon>Eukaryota</taxon>
        <taxon>Viridiplantae</taxon>
        <taxon>Streptophyta</taxon>
        <taxon>Embryophyta</taxon>
        <taxon>Tracheophyta</taxon>
        <taxon>Spermatophyta</taxon>
        <taxon>Magnoliopsida</taxon>
        <taxon>eudicotyledons</taxon>
        <taxon>Gunneridae</taxon>
        <taxon>Pentapetalae</taxon>
        <taxon>asterids</taxon>
        <taxon>campanulids</taxon>
        <taxon>Asterales</taxon>
        <taxon>Asteraceae</taxon>
        <taxon>Asteroideae</taxon>
        <taxon>Anthemideae</taxon>
        <taxon>Anthemidinae</taxon>
        <taxon>Tanacetum</taxon>
    </lineage>
</organism>
<evidence type="ECO:0008006" key="2">
    <source>
        <dbReference type="Google" id="ProtNLM"/>
    </source>
</evidence>
<proteinExistence type="predicted"/>
<comment type="caution">
    <text evidence="1">The sequence shown here is derived from an EMBL/GenBank/DDBJ whole genome shotgun (WGS) entry which is preliminary data.</text>
</comment>
<feature type="non-terminal residue" evidence="1">
    <location>
        <position position="1"/>
    </location>
</feature>